<evidence type="ECO:0000313" key="5">
    <source>
        <dbReference type="Proteomes" id="UP000092582"/>
    </source>
</evidence>
<dbReference type="STRING" id="670052.PA27867_1414"/>
<dbReference type="Gene3D" id="3.40.630.30">
    <property type="match status" value="1"/>
</dbReference>
<sequence>MNSTLPPVSIRPVLDTDTAQLLELNSAAVPAVNDLDIDELTAILGASHSAVAVTSDTEPGTVLGFVILFAAGADYASENYRWFSRRTDSFLYVDRIVVAPDHRGLGLGAHLYSAVFDAARALGTDVVFCEVNLRPANPESLAFHDRLGFTEIGQQATKNDSVLVSLLSADVSQVRSAPPE</sequence>
<dbReference type="KEGG" id="cart:PA27867_1414"/>
<dbReference type="RefSeq" id="WP_066594812.1">
    <property type="nucleotide sequence ID" value="NZ_CP016282.1"/>
</dbReference>
<evidence type="ECO:0000256" key="1">
    <source>
        <dbReference type="ARBA" id="ARBA00022679"/>
    </source>
</evidence>
<dbReference type="InterPro" id="IPR050832">
    <property type="entry name" value="Bact_Acetyltransf"/>
</dbReference>
<accession>A0A1B1BIM3</accession>
<dbReference type="PANTHER" id="PTHR43877">
    <property type="entry name" value="AMINOALKYLPHOSPHONATE N-ACETYLTRANSFERASE-RELATED-RELATED"/>
    <property type="match status" value="1"/>
</dbReference>
<dbReference type="CDD" id="cd04301">
    <property type="entry name" value="NAT_SF"/>
    <property type="match status" value="1"/>
</dbReference>
<gene>
    <name evidence="4" type="ORF">PA27867_1414</name>
</gene>
<feature type="domain" description="N-acetyltransferase" evidence="3">
    <location>
        <begin position="8"/>
        <end position="170"/>
    </location>
</feature>
<dbReference type="Pfam" id="PF00583">
    <property type="entry name" value="Acetyltransf_1"/>
    <property type="match status" value="1"/>
</dbReference>
<evidence type="ECO:0000256" key="2">
    <source>
        <dbReference type="ARBA" id="ARBA00023315"/>
    </source>
</evidence>
<name>A0A1B1BIM3_9MICO</name>
<evidence type="ECO:0000313" key="4">
    <source>
        <dbReference type="EMBL" id="ANP72371.1"/>
    </source>
</evidence>
<proteinExistence type="predicted"/>
<protein>
    <submittedName>
        <fullName evidence="4">GNAT family acetyltransferase</fullName>
    </submittedName>
</protein>
<dbReference type="OrthoDB" id="6182349at2"/>
<dbReference type="InterPro" id="IPR000182">
    <property type="entry name" value="GNAT_dom"/>
</dbReference>
<dbReference type="GO" id="GO:0016747">
    <property type="term" value="F:acyltransferase activity, transferring groups other than amino-acyl groups"/>
    <property type="evidence" value="ECO:0007669"/>
    <property type="project" value="InterPro"/>
</dbReference>
<dbReference type="SUPFAM" id="SSF55729">
    <property type="entry name" value="Acyl-CoA N-acyltransferases (Nat)"/>
    <property type="match status" value="1"/>
</dbReference>
<organism evidence="4 5">
    <name type="scientific">Cryobacterium arcticum</name>
    <dbReference type="NCBI Taxonomy" id="670052"/>
    <lineage>
        <taxon>Bacteria</taxon>
        <taxon>Bacillati</taxon>
        <taxon>Actinomycetota</taxon>
        <taxon>Actinomycetes</taxon>
        <taxon>Micrococcales</taxon>
        <taxon>Microbacteriaceae</taxon>
        <taxon>Cryobacterium</taxon>
    </lineage>
</organism>
<reference evidence="4 5" key="1">
    <citation type="submission" date="2016-06" db="EMBL/GenBank/DDBJ databases">
        <title>Genome sequencing of Cryobacterium arcticum PAMC 27867.</title>
        <authorList>
            <person name="Lee J."/>
            <person name="Kim O.-S."/>
        </authorList>
    </citation>
    <scope>NUCLEOTIDE SEQUENCE [LARGE SCALE GENOMIC DNA]</scope>
    <source>
        <strain evidence="4 5">PAMC 27867</strain>
    </source>
</reference>
<dbReference type="InterPro" id="IPR016181">
    <property type="entry name" value="Acyl_CoA_acyltransferase"/>
</dbReference>
<dbReference type="EMBL" id="CP016282">
    <property type="protein sequence ID" value="ANP72371.1"/>
    <property type="molecule type" value="Genomic_DNA"/>
</dbReference>
<dbReference type="AlphaFoldDB" id="A0A1B1BIM3"/>
<dbReference type="PIRSF" id="PIRSF028520">
    <property type="entry name" value="UCP028520"/>
    <property type="match status" value="1"/>
</dbReference>
<dbReference type="PROSITE" id="PS51186">
    <property type="entry name" value="GNAT"/>
    <property type="match status" value="1"/>
</dbReference>
<dbReference type="PANTHER" id="PTHR43877:SF2">
    <property type="entry name" value="AMINOALKYLPHOSPHONATE N-ACETYLTRANSFERASE-RELATED"/>
    <property type="match status" value="1"/>
</dbReference>
<evidence type="ECO:0000259" key="3">
    <source>
        <dbReference type="PROSITE" id="PS51186"/>
    </source>
</evidence>
<keyword evidence="2" id="KW-0012">Acyltransferase</keyword>
<dbReference type="InterPro" id="IPR016890">
    <property type="entry name" value="UCP028520"/>
</dbReference>
<keyword evidence="5" id="KW-1185">Reference proteome</keyword>
<dbReference type="Proteomes" id="UP000092582">
    <property type="component" value="Chromosome 1"/>
</dbReference>
<keyword evidence="1 4" id="KW-0808">Transferase</keyword>